<protein>
    <recommendedName>
        <fullName evidence="3">ATPase</fullName>
    </recommendedName>
</protein>
<evidence type="ECO:0008006" key="3">
    <source>
        <dbReference type="Google" id="ProtNLM"/>
    </source>
</evidence>
<dbReference type="SUPFAM" id="SSF52540">
    <property type="entry name" value="P-loop containing nucleoside triphosphate hydrolases"/>
    <property type="match status" value="1"/>
</dbReference>
<proteinExistence type="predicted"/>
<dbReference type="Proteomes" id="UP000831785">
    <property type="component" value="Chromosome"/>
</dbReference>
<dbReference type="Gene3D" id="3.40.50.300">
    <property type="entry name" value="P-loop containing nucleotide triphosphate hydrolases"/>
    <property type="match status" value="1"/>
</dbReference>
<sequence length="302" mass="33560">MQTLHNILAASPLLSNVSMPLSTSPMASFNPPLRIATPDGPPIVPASPDDIVLSVEEQAAVLAKYRVEKWQQLRMQLYRWNLHNPPPPPVITAENLYRIKLQEAHDTIPGFQLTADTKAVFELLCLYFTNDQRFEVKGQELGLSYSLEKGLLLFGPVGCGKTSLMRLFMRNPRQSFGMLAARQVAKRFTDQGTDGLNPYLSAGSTGVCFDDLGTEPMPVKHYGNEVNALSDVLLSRYDEFQCGRLEGTMTHLTTNLPATDAPQTDGSVSLSLDQCYGNRVRSRMRELFNPVYFPSSSPDMRS</sequence>
<name>A0ABY4F3S1_9BACT</name>
<accession>A0ABY4F3S1</accession>
<reference evidence="1 2" key="1">
    <citation type="submission" date="2022-04" db="EMBL/GenBank/DDBJ databases">
        <title>Hymenobacter sp. isolated from the air.</title>
        <authorList>
            <person name="Won M."/>
            <person name="Lee C.-M."/>
            <person name="Woen H.-Y."/>
            <person name="Kwon S.-W."/>
        </authorList>
    </citation>
    <scope>NUCLEOTIDE SEQUENCE [LARGE SCALE GENOMIC DNA]</scope>
    <source>
        <strain evidence="2">5116 S-27</strain>
    </source>
</reference>
<dbReference type="RefSeq" id="WP_244713458.1">
    <property type="nucleotide sequence ID" value="NZ_CP095049.1"/>
</dbReference>
<evidence type="ECO:0000313" key="1">
    <source>
        <dbReference type="EMBL" id="UOQ50702.1"/>
    </source>
</evidence>
<gene>
    <name evidence="1" type="ORF">MUN80_13125</name>
</gene>
<dbReference type="EMBL" id="CP095049">
    <property type="protein sequence ID" value="UOQ50702.1"/>
    <property type="molecule type" value="Genomic_DNA"/>
</dbReference>
<organism evidence="1 2">
    <name type="scientific">Hymenobacter cellulosivorans</name>
    <dbReference type="NCBI Taxonomy" id="2932249"/>
    <lineage>
        <taxon>Bacteria</taxon>
        <taxon>Pseudomonadati</taxon>
        <taxon>Bacteroidota</taxon>
        <taxon>Cytophagia</taxon>
        <taxon>Cytophagales</taxon>
        <taxon>Hymenobacteraceae</taxon>
        <taxon>Hymenobacter</taxon>
    </lineage>
</organism>
<dbReference type="InterPro" id="IPR027417">
    <property type="entry name" value="P-loop_NTPase"/>
</dbReference>
<evidence type="ECO:0000313" key="2">
    <source>
        <dbReference type="Proteomes" id="UP000831785"/>
    </source>
</evidence>
<keyword evidence="2" id="KW-1185">Reference proteome</keyword>